<reference evidence="1" key="1">
    <citation type="submission" date="2016-10" db="EMBL/GenBank/DDBJ databases">
        <authorList>
            <person name="de Groot N.N."/>
        </authorList>
    </citation>
    <scope>NUCLEOTIDE SEQUENCE</scope>
</reference>
<sequence length="59" mass="6987">MAKFNANVCCFSPYFIKNYFKLFLKSLSLLQQNIQPISNIFYKNWTCKKGQNTLYLVPN</sequence>
<dbReference type="EMBL" id="FPHZ01000086">
    <property type="protein sequence ID" value="SFV87801.1"/>
    <property type="molecule type" value="Genomic_DNA"/>
</dbReference>
<accession>A0A1W1E1T2</accession>
<gene>
    <name evidence="1" type="ORF">MNB_SUP05-SYMBIONT-5-1008</name>
</gene>
<proteinExistence type="predicted"/>
<name>A0A1W1E1T2_9ZZZZ</name>
<evidence type="ECO:0000313" key="1">
    <source>
        <dbReference type="EMBL" id="SFV87801.1"/>
    </source>
</evidence>
<organism evidence="1">
    <name type="scientific">hydrothermal vent metagenome</name>
    <dbReference type="NCBI Taxonomy" id="652676"/>
    <lineage>
        <taxon>unclassified sequences</taxon>
        <taxon>metagenomes</taxon>
        <taxon>ecological metagenomes</taxon>
    </lineage>
</organism>
<dbReference type="AlphaFoldDB" id="A0A1W1E1T2"/>
<protein>
    <submittedName>
        <fullName evidence="1">Uncharacterized protein</fullName>
    </submittedName>
</protein>